<keyword evidence="6" id="KW-0464">Manganese</keyword>
<comment type="cofactor">
    <cofactor evidence="1">
        <name>Mn(2+)</name>
        <dbReference type="ChEBI" id="CHEBI:29035"/>
    </cofactor>
</comment>
<dbReference type="InterPro" id="IPR011650">
    <property type="entry name" value="Peptidase_M20_dimer"/>
</dbReference>
<keyword evidence="9" id="KW-1185">Reference proteome</keyword>
<keyword evidence="5 8" id="KW-0378">Hydrolase</keyword>
<dbReference type="PANTHER" id="PTHR32494:SF19">
    <property type="entry name" value="ALLANTOATE DEIMINASE-RELATED"/>
    <property type="match status" value="1"/>
</dbReference>
<evidence type="ECO:0000313" key="8">
    <source>
        <dbReference type="EMBL" id="MDW0113480.1"/>
    </source>
</evidence>
<dbReference type="Gene3D" id="3.40.630.10">
    <property type="entry name" value="Zn peptidases"/>
    <property type="match status" value="1"/>
</dbReference>
<gene>
    <name evidence="8" type="ORF">QT711_09800</name>
</gene>
<dbReference type="Gene3D" id="3.30.70.360">
    <property type="match status" value="1"/>
</dbReference>
<evidence type="ECO:0000256" key="2">
    <source>
        <dbReference type="ARBA" id="ARBA00006153"/>
    </source>
</evidence>
<keyword evidence="4" id="KW-0479">Metal-binding</keyword>
<dbReference type="EMBL" id="JAUBDI010000008">
    <property type="protein sequence ID" value="MDW0113480.1"/>
    <property type="molecule type" value="Genomic_DNA"/>
</dbReference>
<dbReference type="NCBIfam" id="TIGR01879">
    <property type="entry name" value="hydantase"/>
    <property type="match status" value="1"/>
</dbReference>
<protein>
    <submittedName>
        <fullName evidence="8">Zn-dependent hydrolase</fullName>
    </submittedName>
</protein>
<feature type="domain" description="Peptidase M20 dimerisation" evidence="7">
    <location>
        <begin position="217"/>
        <end position="314"/>
    </location>
</feature>
<dbReference type="Pfam" id="PF01546">
    <property type="entry name" value="Peptidase_M20"/>
    <property type="match status" value="1"/>
</dbReference>
<dbReference type="SUPFAM" id="SSF55031">
    <property type="entry name" value="Bacterial exopeptidase dimerisation domain"/>
    <property type="match status" value="1"/>
</dbReference>
<dbReference type="RefSeq" id="WP_317943851.1">
    <property type="nucleotide sequence ID" value="NZ_JAUBDI010000008.1"/>
</dbReference>
<evidence type="ECO:0000256" key="5">
    <source>
        <dbReference type="ARBA" id="ARBA00022801"/>
    </source>
</evidence>
<accession>A0ABU4G939</accession>
<dbReference type="CDD" id="cd03884">
    <property type="entry name" value="M20_bAS"/>
    <property type="match status" value="1"/>
</dbReference>
<comment type="subunit">
    <text evidence="3">Homodimer.</text>
</comment>
<comment type="similarity">
    <text evidence="2">Belongs to the peptidase M20 family.</text>
</comment>
<evidence type="ECO:0000256" key="6">
    <source>
        <dbReference type="ARBA" id="ARBA00023211"/>
    </source>
</evidence>
<organism evidence="8 9">
    <name type="scientific">Sporosarcina saromensis</name>
    <dbReference type="NCBI Taxonomy" id="359365"/>
    <lineage>
        <taxon>Bacteria</taxon>
        <taxon>Bacillati</taxon>
        <taxon>Bacillota</taxon>
        <taxon>Bacilli</taxon>
        <taxon>Bacillales</taxon>
        <taxon>Caryophanaceae</taxon>
        <taxon>Sporosarcina</taxon>
    </lineage>
</organism>
<dbReference type="InterPro" id="IPR002933">
    <property type="entry name" value="Peptidase_M20"/>
</dbReference>
<evidence type="ECO:0000256" key="3">
    <source>
        <dbReference type="ARBA" id="ARBA00011738"/>
    </source>
</evidence>
<dbReference type="GO" id="GO:0016787">
    <property type="term" value="F:hydrolase activity"/>
    <property type="evidence" value="ECO:0007669"/>
    <property type="project" value="UniProtKB-KW"/>
</dbReference>
<evidence type="ECO:0000313" key="9">
    <source>
        <dbReference type="Proteomes" id="UP001282284"/>
    </source>
</evidence>
<dbReference type="InterPro" id="IPR036264">
    <property type="entry name" value="Bact_exopeptidase_dim_dom"/>
</dbReference>
<proteinExistence type="inferred from homology"/>
<dbReference type="PANTHER" id="PTHR32494">
    <property type="entry name" value="ALLANTOATE DEIMINASE-RELATED"/>
    <property type="match status" value="1"/>
</dbReference>
<evidence type="ECO:0000259" key="7">
    <source>
        <dbReference type="Pfam" id="PF07687"/>
    </source>
</evidence>
<dbReference type="SUPFAM" id="SSF53187">
    <property type="entry name" value="Zn-dependent exopeptidases"/>
    <property type="match status" value="1"/>
</dbReference>
<name>A0ABU4G939_9BACL</name>
<dbReference type="Pfam" id="PF07687">
    <property type="entry name" value="M20_dimer"/>
    <property type="match status" value="1"/>
</dbReference>
<sequence>MELLTCWIEETLCRLNLVETMDQPKGFSRLGYSKEEQASQEQFRSIAKELGLQTFQDAAGNQWAVWQVDESADLIATGSHLDTVYNGGGYDGVAGVVASLAAVKLLKDACFKPTKNIAVIAFACEESARFNVSTIGSKAIAGLLDTDKLALFEDSSGISLKKAFTDCGLDWDALHEARLEDHQLEQFIELHIEQATQLEKTGKDIGIVRTIAQPTRLRITTIGKTNHTGSTPMDERQDALVAIAPLISFIEQETLAINQRNTPLVATVSTIQNSPNAMSMIPGEVVLGVDIRSTSAAAKHELVQKINHFVRTIEAKRAVTVSIKILVDDDPIELDPAIHATLTQLCNDIGLSSMELNSGAGHDVMNLAKRWPCGLLFIPCRNGVSHHPSEHADSDDLLKGTKVLAEYLKRVASNEDPSLD</sequence>
<evidence type="ECO:0000256" key="1">
    <source>
        <dbReference type="ARBA" id="ARBA00001936"/>
    </source>
</evidence>
<dbReference type="InterPro" id="IPR010158">
    <property type="entry name" value="Amidase_Cbmase"/>
</dbReference>
<comment type="caution">
    <text evidence="8">The sequence shown here is derived from an EMBL/GenBank/DDBJ whole genome shotgun (WGS) entry which is preliminary data.</text>
</comment>
<evidence type="ECO:0000256" key="4">
    <source>
        <dbReference type="ARBA" id="ARBA00022723"/>
    </source>
</evidence>
<reference evidence="8 9" key="1">
    <citation type="submission" date="2023-06" db="EMBL/GenBank/DDBJ databases">
        <title>Sporosarcina sp. nov., isolated from Korean traditional fermented seafood 'Jeotgal'.</title>
        <authorList>
            <person name="Yang A.I."/>
            <person name="Shin N.-R."/>
        </authorList>
    </citation>
    <scope>NUCLEOTIDE SEQUENCE [LARGE SCALE GENOMIC DNA]</scope>
    <source>
        <strain evidence="8 9">KCTC13119</strain>
    </source>
</reference>
<dbReference type="Proteomes" id="UP001282284">
    <property type="component" value="Unassembled WGS sequence"/>
</dbReference>
<dbReference type="PIRSF" id="PIRSF001235">
    <property type="entry name" value="Amidase_carbamoylase"/>
    <property type="match status" value="1"/>
</dbReference>